<organism evidence="1 2">
    <name type="scientific">Cichorium intybus</name>
    <name type="common">Chicory</name>
    <dbReference type="NCBI Taxonomy" id="13427"/>
    <lineage>
        <taxon>Eukaryota</taxon>
        <taxon>Viridiplantae</taxon>
        <taxon>Streptophyta</taxon>
        <taxon>Embryophyta</taxon>
        <taxon>Tracheophyta</taxon>
        <taxon>Spermatophyta</taxon>
        <taxon>Magnoliopsida</taxon>
        <taxon>eudicotyledons</taxon>
        <taxon>Gunneridae</taxon>
        <taxon>Pentapetalae</taxon>
        <taxon>asterids</taxon>
        <taxon>campanulids</taxon>
        <taxon>Asterales</taxon>
        <taxon>Asteraceae</taxon>
        <taxon>Cichorioideae</taxon>
        <taxon>Cichorieae</taxon>
        <taxon>Cichoriinae</taxon>
        <taxon>Cichorium</taxon>
    </lineage>
</organism>
<sequence>MLLRKTLHKTKNFLHKTLQNFKSFIFGGYKKLSKAPSLKLFNHPKMQQLDNFYKEFCETWDSDVNNAKPNIKVSEKRDIESNGSVINVSNNINNNNNNNNSSNNKSVVINGFEDTKDVGSSKYGDIGSQSRVLEQKMKELEMMDMKDEEHVLDVEEVLHYYSLLTSPIYQDLVDKFFTDMYADFHVPQPPVRSNSMNSSIRRLGPLNI</sequence>
<dbReference type="Proteomes" id="UP001055811">
    <property type="component" value="Linkage Group LG03"/>
</dbReference>
<reference evidence="1 2" key="2">
    <citation type="journal article" date="2022" name="Mol. Ecol. Resour.">
        <title>The genomes of chicory, endive, great burdock and yacon provide insights into Asteraceae paleo-polyploidization history and plant inulin production.</title>
        <authorList>
            <person name="Fan W."/>
            <person name="Wang S."/>
            <person name="Wang H."/>
            <person name="Wang A."/>
            <person name="Jiang F."/>
            <person name="Liu H."/>
            <person name="Zhao H."/>
            <person name="Xu D."/>
            <person name="Zhang Y."/>
        </authorList>
    </citation>
    <scope>NUCLEOTIDE SEQUENCE [LARGE SCALE GENOMIC DNA]</scope>
    <source>
        <strain evidence="2">cv. Punajuju</strain>
        <tissue evidence="1">Leaves</tissue>
    </source>
</reference>
<name>A0ACB9F5M6_CICIN</name>
<evidence type="ECO:0000313" key="1">
    <source>
        <dbReference type="EMBL" id="KAI3766643.1"/>
    </source>
</evidence>
<proteinExistence type="predicted"/>
<protein>
    <submittedName>
        <fullName evidence="1">Uncharacterized protein</fullName>
    </submittedName>
</protein>
<comment type="caution">
    <text evidence="1">The sequence shown here is derived from an EMBL/GenBank/DDBJ whole genome shotgun (WGS) entry which is preliminary data.</text>
</comment>
<evidence type="ECO:0000313" key="2">
    <source>
        <dbReference type="Proteomes" id="UP001055811"/>
    </source>
</evidence>
<dbReference type="EMBL" id="CM042011">
    <property type="protein sequence ID" value="KAI3766643.1"/>
    <property type="molecule type" value="Genomic_DNA"/>
</dbReference>
<accession>A0ACB9F5M6</accession>
<gene>
    <name evidence="1" type="ORF">L2E82_16711</name>
</gene>
<keyword evidence="2" id="KW-1185">Reference proteome</keyword>
<reference evidence="2" key="1">
    <citation type="journal article" date="2022" name="Mol. Ecol. Resour.">
        <title>The genomes of chicory, endive, great burdock and yacon provide insights into Asteraceae palaeo-polyploidization history and plant inulin production.</title>
        <authorList>
            <person name="Fan W."/>
            <person name="Wang S."/>
            <person name="Wang H."/>
            <person name="Wang A."/>
            <person name="Jiang F."/>
            <person name="Liu H."/>
            <person name="Zhao H."/>
            <person name="Xu D."/>
            <person name="Zhang Y."/>
        </authorList>
    </citation>
    <scope>NUCLEOTIDE SEQUENCE [LARGE SCALE GENOMIC DNA]</scope>
    <source>
        <strain evidence="2">cv. Punajuju</strain>
    </source>
</reference>